<dbReference type="OrthoDB" id="5563425at2"/>
<dbReference type="STRING" id="493.BWD07_02500"/>
<evidence type="ECO:0008006" key="3">
    <source>
        <dbReference type="Google" id="ProtNLM"/>
    </source>
</evidence>
<accession>A0A1X3CZT3</accession>
<proteinExistence type="predicted"/>
<keyword evidence="2" id="KW-1185">Reference proteome</keyword>
<evidence type="ECO:0000313" key="2">
    <source>
        <dbReference type="Proteomes" id="UP000279284"/>
    </source>
</evidence>
<dbReference type="RefSeq" id="WP_085415801.1">
    <property type="nucleotide sequence ID" value="NZ_CAUJPY010000032.1"/>
</dbReference>
<dbReference type="AlphaFoldDB" id="A0A1X3CZT3"/>
<gene>
    <name evidence="1" type="ORF">NCTC10296_01773</name>
</gene>
<name>A0A1X3CZT3_9NEIS</name>
<sequence>MLYLTSRNNLMADAFFILENRLMFASLHGRDADMLAFQAQLQVARDYSADRLGFRQPEDQRIWPMYTTADILSGLSKHVTRYQTHNYGAVTHMFLYATELTEFNREVKSGWVLLDDLSADMDKAVWQCLQELSDVPLLNHWQNCLLAELGADRFIQRFNPAVCERYAMVGIKAAKVEVPADFGDRITDLLRNKSLTSQ</sequence>
<dbReference type="Proteomes" id="UP000279284">
    <property type="component" value="Chromosome"/>
</dbReference>
<dbReference type="KEGG" id="nci:NCTC10296_01773"/>
<evidence type="ECO:0000313" key="1">
    <source>
        <dbReference type="EMBL" id="VEF02399.1"/>
    </source>
</evidence>
<dbReference type="EMBL" id="LR134313">
    <property type="protein sequence ID" value="VEF02399.1"/>
    <property type="molecule type" value="Genomic_DNA"/>
</dbReference>
<organism evidence="1 2">
    <name type="scientific">Neisseria canis</name>
    <dbReference type="NCBI Taxonomy" id="493"/>
    <lineage>
        <taxon>Bacteria</taxon>
        <taxon>Pseudomonadati</taxon>
        <taxon>Pseudomonadota</taxon>
        <taxon>Betaproteobacteria</taxon>
        <taxon>Neisseriales</taxon>
        <taxon>Neisseriaceae</taxon>
        <taxon>Neisseria</taxon>
    </lineage>
</organism>
<protein>
    <recommendedName>
        <fullName evidence="3">YedA</fullName>
    </recommendedName>
</protein>
<reference evidence="1 2" key="1">
    <citation type="submission" date="2018-12" db="EMBL/GenBank/DDBJ databases">
        <authorList>
            <consortium name="Pathogen Informatics"/>
        </authorList>
    </citation>
    <scope>NUCLEOTIDE SEQUENCE [LARGE SCALE GENOMIC DNA]</scope>
    <source>
        <strain evidence="1 2">NCTC10296</strain>
    </source>
</reference>